<dbReference type="AlphaFoldDB" id="A0ABD0JQG5"/>
<organism evidence="2 3">
    <name type="scientific">Batillaria attramentaria</name>
    <dbReference type="NCBI Taxonomy" id="370345"/>
    <lineage>
        <taxon>Eukaryota</taxon>
        <taxon>Metazoa</taxon>
        <taxon>Spiralia</taxon>
        <taxon>Lophotrochozoa</taxon>
        <taxon>Mollusca</taxon>
        <taxon>Gastropoda</taxon>
        <taxon>Caenogastropoda</taxon>
        <taxon>Sorbeoconcha</taxon>
        <taxon>Cerithioidea</taxon>
        <taxon>Batillariidae</taxon>
        <taxon>Batillaria</taxon>
    </lineage>
</organism>
<keyword evidence="3" id="KW-1185">Reference proteome</keyword>
<evidence type="ECO:0000256" key="1">
    <source>
        <dbReference type="SAM" id="MobiDB-lite"/>
    </source>
</evidence>
<feature type="region of interest" description="Disordered" evidence="1">
    <location>
        <begin position="1"/>
        <end position="24"/>
    </location>
</feature>
<feature type="compositionally biased region" description="Low complexity" evidence="1">
    <location>
        <begin position="10"/>
        <end position="22"/>
    </location>
</feature>
<proteinExistence type="predicted"/>
<evidence type="ECO:0000313" key="3">
    <source>
        <dbReference type="Proteomes" id="UP001519460"/>
    </source>
</evidence>
<reference evidence="2 3" key="1">
    <citation type="journal article" date="2023" name="Sci. Data">
        <title>Genome assembly of the Korean intertidal mud-creeper Batillaria attramentaria.</title>
        <authorList>
            <person name="Patra A.K."/>
            <person name="Ho P.T."/>
            <person name="Jun S."/>
            <person name="Lee S.J."/>
            <person name="Kim Y."/>
            <person name="Won Y.J."/>
        </authorList>
    </citation>
    <scope>NUCLEOTIDE SEQUENCE [LARGE SCALE GENOMIC DNA]</scope>
    <source>
        <strain evidence="2">Wonlab-2016</strain>
    </source>
</reference>
<evidence type="ECO:0000313" key="2">
    <source>
        <dbReference type="EMBL" id="KAK7476910.1"/>
    </source>
</evidence>
<accession>A0ABD0JQG5</accession>
<protein>
    <submittedName>
        <fullName evidence="2">Uncharacterized protein</fullName>
    </submittedName>
</protein>
<name>A0ABD0JQG5_9CAEN</name>
<comment type="caution">
    <text evidence="2">The sequence shown here is derived from an EMBL/GenBank/DDBJ whole genome shotgun (WGS) entry which is preliminary data.</text>
</comment>
<gene>
    <name evidence="2" type="ORF">BaRGS_00031849</name>
</gene>
<dbReference type="Proteomes" id="UP001519460">
    <property type="component" value="Unassembled WGS sequence"/>
</dbReference>
<sequence length="72" mass="8392">MQTTPDPFMSQSSSSTLTDSASPIYLARRSPLEWSRRISQDGRHPQSDHSRIAEPGRPFWWLCDMRLSMRRV</sequence>
<dbReference type="EMBL" id="JACVVK020000362">
    <property type="protein sequence ID" value="KAK7476910.1"/>
    <property type="molecule type" value="Genomic_DNA"/>
</dbReference>